<feature type="transmembrane region" description="Helical" evidence="7">
    <location>
        <begin position="74"/>
        <end position="96"/>
    </location>
</feature>
<dbReference type="PANTHER" id="PTHR43227:SF8">
    <property type="entry name" value="DIACETYLCHITOBIOSE UPTAKE SYSTEM PERMEASE PROTEIN DASB"/>
    <property type="match status" value="1"/>
</dbReference>
<dbReference type="OrthoDB" id="9809173at2"/>
<evidence type="ECO:0000313" key="10">
    <source>
        <dbReference type="Proteomes" id="UP000256977"/>
    </source>
</evidence>
<keyword evidence="5 7" id="KW-1133">Transmembrane helix</keyword>
<dbReference type="InterPro" id="IPR050809">
    <property type="entry name" value="UgpAE/MalFG_permease"/>
</dbReference>
<name>A0A3D9I8I6_9BACL</name>
<protein>
    <submittedName>
        <fullName evidence="9">Raffinose/stachyose/melibiose transport system permease protein/N-acetylglucosamine transport system permease protein</fullName>
    </submittedName>
</protein>
<dbReference type="EMBL" id="QRDZ01000035">
    <property type="protein sequence ID" value="RED57955.1"/>
    <property type="molecule type" value="Genomic_DNA"/>
</dbReference>
<dbReference type="Gene3D" id="1.10.3720.10">
    <property type="entry name" value="MetI-like"/>
    <property type="match status" value="1"/>
</dbReference>
<keyword evidence="6 7" id="KW-0472">Membrane</keyword>
<comment type="subcellular location">
    <subcellularLocation>
        <location evidence="1 7">Cell membrane</location>
        <topology evidence="1 7">Multi-pass membrane protein</topology>
    </subcellularLocation>
</comment>
<dbReference type="RefSeq" id="WP_116064639.1">
    <property type="nucleotide sequence ID" value="NZ_QRDZ01000035.1"/>
</dbReference>
<dbReference type="InterPro" id="IPR000515">
    <property type="entry name" value="MetI-like"/>
</dbReference>
<evidence type="ECO:0000313" key="9">
    <source>
        <dbReference type="EMBL" id="RED57955.1"/>
    </source>
</evidence>
<comment type="caution">
    <text evidence="9">The sequence shown here is derived from an EMBL/GenBank/DDBJ whole genome shotgun (WGS) entry which is preliminary data.</text>
</comment>
<keyword evidence="3" id="KW-1003">Cell membrane</keyword>
<keyword evidence="10" id="KW-1185">Reference proteome</keyword>
<evidence type="ECO:0000256" key="6">
    <source>
        <dbReference type="ARBA" id="ARBA00023136"/>
    </source>
</evidence>
<dbReference type="GO" id="GO:0055085">
    <property type="term" value="P:transmembrane transport"/>
    <property type="evidence" value="ECO:0007669"/>
    <property type="project" value="InterPro"/>
</dbReference>
<evidence type="ECO:0000259" key="8">
    <source>
        <dbReference type="PROSITE" id="PS50928"/>
    </source>
</evidence>
<evidence type="ECO:0000256" key="2">
    <source>
        <dbReference type="ARBA" id="ARBA00022448"/>
    </source>
</evidence>
<reference evidence="9 10" key="1">
    <citation type="submission" date="2018-07" db="EMBL/GenBank/DDBJ databases">
        <title>Genomic Encyclopedia of Type Strains, Phase III (KMG-III): the genomes of soil and plant-associated and newly described type strains.</title>
        <authorList>
            <person name="Whitman W."/>
        </authorList>
    </citation>
    <scope>NUCLEOTIDE SEQUENCE [LARGE SCALE GENOMIC DNA]</scope>
    <source>
        <strain evidence="9 10">CECT 7287</strain>
    </source>
</reference>
<dbReference type="CDD" id="cd06261">
    <property type="entry name" value="TM_PBP2"/>
    <property type="match status" value="1"/>
</dbReference>
<dbReference type="AlphaFoldDB" id="A0A3D9I8I6"/>
<dbReference type="InterPro" id="IPR035906">
    <property type="entry name" value="MetI-like_sf"/>
</dbReference>
<organism evidence="9 10">
    <name type="scientific">Cohnella phaseoli</name>
    <dbReference type="NCBI Taxonomy" id="456490"/>
    <lineage>
        <taxon>Bacteria</taxon>
        <taxon>Bacillati</taxon>
        <taxon>Bacillota</taxon>
        <taxon>Bacilli</taxon>
        <taxon>Bacillales</taxon>
        <taxon>Paenibacillaceae</taxon>
        <taxon>Cohnella</taxon>
    </lineage>
</organism>
<dbReference type="GO" id="GO:0005886">
    <property type="term" value="C:plasma membrane"/>
    <property type="evidence" value="ECO:0007669"/>
    <property type="project" value="UniProtKB-SubCell"/>
</dbReference>
<evidence type="ECO:0000256" key="3">
    <source>
        <dbReference type="ARBA" id="ARBA00022475"/>
    </source>
</evidence>
<keyword evidence="4 7" id="KW-0812">Transmembrane</keyword>
<feature type="transmembrane region" description="Helical" evidence="7">
    <location>
        <begin position="264"/>
        <end position="285"/>
    </location>
</feature>
<feature type="domain" description="ABC transmembrane type-1" evidence="8">
    <location>
        <begin position="70"/>
        <end position="285"/>
    </location>
</feature>
<dbReference type="PANTHER" id="PTHR43227">
    <property type="entry name" value="BLL4140 PROTEIN"/>
    <property type="match status" value="1"/>
</dbReference>
<evidence type="ECO:0000256" key="7">
    <source>
        <dbReference type="RuleBase" id="RU363032"/>
    </source>
</evidence>
<feature type="transmembrane region" description="Helical" evidence="7">
    <location>
        <begin position="159"/>
        <end position="184"/>
    </location>
</feature>
<evidence type="ECO:0000256" key="1">
    <source>
        <dbReference type="ARBA" id="ARBA00004651"/>
    </source>
</evidence>
<accession>A0A3D9I8I6</accession>
<dbReference type="PROSITE" id="PS50928">
    <property type="entry name" value="ABC_TM1"/>
    <property type="match status" value="1"/>
</dbReference>
<gene>
    <name evidence="9" type="ORF">DFP98_13552</name>
</gene>
<evidence type="ECO:0000256" key="4">
    <source>
        <dbReference type="ARBA" id="ARBA00022692"/>
    </source>
</evidence>
<dbReference type="Proteomes" id="UP000256977">
    <property type="component" value="Unassembled WGS sequence"/>
</dbReference>
<sequence length="296" mass="32275">MAQHPTRRNILFGILLLAPAAAAIIATTLLPVLSNLVIAFQDWNGFGAATWIGFDNFSNAFSDSYFIESMKASFFIGILSTLGAVPLGVLLAACVFKVGKYEGSAYRVVLFVPVMIPLAIIGLLFTFLLNPEMGLINKVLELLGMGNLQRAWLANPDTVLWVIAMIGAWRMAGLTMMLSFASMISIPGELFESSRLDGAGYPRQFFSIVLPLIRPSLQVSTVFSFIVLVSTYDLVYIMTRGGPGTVSQTVPIYMMKTAFTYSNFGYSATLGLLFSVAGILAIVLLQRLFKGENYEV</sequence>
<dbReference type="Pfam" id="PF00528">
    <property type="entry name" value="BPD_transp_1"/>
    <property type="match status" value="1"/>
</dbReference>
<evidence type="ECO:0000256" key="5">
    <source>
        <dbReference type="ARBA" id="ARBA00022989"/>
    </source>
</evidence>
<keyword evidence="2 7" id="KW-0813">Transport</keyword>
<feature type="transmembrane region" description="Helical" evidence="7">
    <location>
        <begin position="108"/>
        <end position="129"/>
    </location>
</feature>
<dbReference type="SUPFAM" id="SSF161098">
    <property type="entry name" value="MetI-like"/>
    <property type="match status" value="1"/>
</dbReference>
<proteinExistence type="inferred from homology"/>
<comment type="similarity">
    <text evidence="7">Belongs to the binding-protein-dependent transport system permease family.</text>
</comment>